<name>A0AAW6KP67_9BACI</name>
<evidence type="ECO:0000313" key="4">
    <source>
        <dbReference type="Proteomes" id="UP001216709"/>
    </source>
</evidence>
<dbReference type="InterPro" id="IPR050515">
    <property type="entry name" value="Beta-lactam/transpept"/>
</dbReference>
<dbReference type="InterPro" id="IPR012338">
    <property type="entry name" value="Beta-lactam/transpept-like"/>
</dbReference>
<dbReference type="EMBL" id="JARAFO010000973">
    <property type="protein sequence ID" value="MDE1455963.1"/>
    <property type="molecule type" value="Genomic_DNA"/>
</dbReference>
<dbReference type="AlphaFoldDB" id="A0AAW6KP67"/>
<dbReference type="Proteomes" id="UP001216709">
    <property type="component" value="Unassembled WGS sequence"/>
</dbReference>
<accession>A0AAW6KP67</accession>
<dbReference type="RefSeq" id="WP_274686334.1">
    <property type="nucleotide sequence ID" value="NZ_JARAFO010000973.1"/>
</dbReference>
<sequence length="84" mass="9047">IREPDSKKGIGAVTQSVQPEVLNKLDMSDQYIKEVQNGFRRVMTKGTAAGQFASASYKPAGKTGTAQSFYDGPDKSKTGTPTYN</sequence>
<reference evidence="3" key="1">
    <citation type="submission" date="2022-12" db="EMBL/GenBank/DDBJ databases">
        <title>Draft Genome Sequences of Bacillus licheniformis and Bacillus paralicheniformis strains isolated from Irish skim milk powders.</title>
        <authorList>
            <person name="Lourenco A."/>
            <person name="Li F."/>
            <person name="Geraldine D."/>
            <person name="Tobin J.T."/>
            <person name="Butler F."/>
            <person name="Jordan K."/>
            <person name="Obrien T."/>
        </authorList>
    </citation>
    <scope>NUCLEOTIDE SEQUENCE</scope>
    <source>
        <strain evidence="3">3370</strain>
    </source>
</reference>
<dbReference type="GO" id="GO:0005886">
    <property type="term" value="C:plasma membrane"/>
    <property type="evidence" value="ECO:0007669"/>
    <property type="project" value="TreeGrafter"/>
</dbReference>
<dbReference type="SUPFAM" id="SSF56601">
    <property type="entry name" value="beta-lactamase/transpeptidase-like"/>
    <property type="match status" value="1"/>
</dbReference>
<dbReference type="PANTHER" id="PTHR30627:SF2">
    <property type="entry name" value="PEPTIDOGLYCAN D,D-TRANSPEPTIDASE MRDA"/>
    <property type="match status" value="1"/>
</dbReference>
<dbReference type="GO" id="GO:0071555">
    <property type="term" value="P:cell wall organization"/>
    <property type="evidence" value="ECO:0007669"/>
    <property type="project" value="TreeGrafter"/>
</dbReference>
<gene>
    <name evidence="3" type="ORF">PVN32_28095</name>
</gene>
<feature type="domain" description="Penicillin-binding protein transpeptidase" evidence="2">
    <location>
        <begin position="12"/>
        <end position="78"/>
    </location>
</feature>
<evidence type="ECO:0000313" key="3">
    <source>
        <dbReference type="EMBL" id="MDE1455963.1"/>
    </source>
</evidence>
<evidence type="ECO:0000256" key="1">
    <source>
        <dbReference type="SAM" id="MobiDB-lite"/>
    </source>
</evidence>
<protein>
    <submittedName>
        <fullName evidence="3">Penicillin-binding transpeptidase domain-containing protein</fullName>
    </submittedName>
</protein>
<evidence type="ECO:0000259" key="2">
    <source>
        <dbReference type="Pfam" id="PF00905"/>
    </source>
</evidence>
<organism evidence="3 4">
    <name type="scientific">Bacillus paralicheniformis</name>
    <dbReference type="NCBI Taxonomy" id="1648923"/>
    <lineage>
        <taxon>Bacteria</taxon>
        <taxon>Bacillati</taxon>
        <taxon>Bacillota</taxon>
        <taxon>Bacilli</taxon>
        <taxon>Bacillales</taxon>
        <taxon>Bacillaceae</taxon>
        <taxon>Bacillus</taxon>
    </lineage>
</organism>
<dbReference type="Pfam" id="PF00905">
    <property type="entry name" value="Transpeptidase"/>
    <property type="match status" value="1"/>
</dbReference>
<feature type="non-terminal residue" evidence="3">
    <location>
        <position position="1"/>
    </location>
</feature>
<feature type="region of interest" description="Disordered" evidence="1">
    <location>
        <begin position="57"/>
        <end position="84"/>
    </location>
</feature>
<dbReference type="GO" id="GO:0071972">
    <property type="term" value="F:peptidoglycan L,D-transpeptidase activity"/>
    <property type="evidence" value="ECO:0007669"/>
    <property type="project" value="TreeGrafter"/>
</dbReference>
<comment type="caution">
    <text evidence="3">The sequence shown here is derived from an EMBL/GenBank/DDBJ whole genome shotgun (WGS) entry which is preliminary data.</text>
</comment>
<dbReference type="Gene3D" id="3.40.710.10">
    <property type="entry name" value="DD-peptidase/beta-lactamase superfamily"/>
    <property type="match status" value="1"/>
</dbReference>
<dbReference type="PANTHER" id="PTHR30627">
    <property type="entry name" value="PEPTIDOGLYCAN D,D-TRANSPEPTIDASE"/>
    <property type="match status" value="1"/>
</dbReference>
<dbReference type="GO" id="GO:0008658">
    <property type="term" value="F:penicillin binding"/>
    <property type="evidence" value="ECO:0007669"/>
    <property type="project" value="InterPro"/>
</dbReference>
<feature type="non-terminal residue" evidence="3">
    <location>
        <position position="84"/>
    </location>
</feature>
<proteinExistence type="predicted"/>
<dbReference type="InterPro" id="IPR001460">
    <property type="entry name" value="PCN-bd_Tpept"/>
</dbReference>